<proteinExistence type="predicted"/>
<comment type="caution">
    <text evidence="1">The sequence shown here is derived from an EMBL/GenBank/DDBJ whole genome shotgun (WGS) entry which is preliminary data.</text>
</comment>
<accession>A0ACC0K699</accession>
<dbReference type="EMBL" id="CM046130">
    <property type="protein sequence ID" value="KAI8431536.1"/>
    <property type="molecule type" value="Genomic_DNA"/>
</dbReference>
<name>A0ACC0K699_CHOFU</name>
<evidence type="ECO:0000313" key="1">
    <source>
        <dbReference type="EMBL" id="KAI8431536.1"/>
    </source>
</evidence>
<keyword evidence="2" id="KW-1185">Reference proteome</keyword>
<dbReference type="Proteomes" id="UP001064048">
    <property type="component" value="Chromosome 30"/>
</dbReference>
<organism evidence="1 2">
    <name type="scientific">Choristoneura fumiferana</name>
    <name type="common">Spruce budworm moth</name>
    <name type="synonym">Archips fumiferana</name>
    <dbReference type="NCBI Taxonomy" id="7141"/>
    <lineage>
        <taxon>Eukaryota</taxon>
        <taxon>Metazoa</taxon>
        <taxon>Ecdysozoa</taxon>
        <taxon>Arthropoda</taxon>
        <taxon>Hexapoda</taxon>
        <taxon>Insecta</taxon>
        <taxon>Pterygota</taxon>
        <taxon>Neoptera</taxon>
        <taxon>Endopterygota</taxon>
        <taxon>Lepidoptera</taxon>
        <taxon>Glossata</taxon>
        <taxon>Ditrysia</taxon>
        <taxon>Tortricoidea</taxon>
        <taxon>Tortricidae</taxon>
        <taxon>Tortricinae</taxon>
        <taxon>Choristoneura</taxon>
    </lineage>
</organism>
<protein>
    <submittedName>
        <fullName evidence="1">Uncharacterized protein</fullName>
    </submittedName>
</protein>
<sequence length="779" mass="89321">MACCCSVRALHTHAMHMLRIAKRAISVADFSDTMISMKIILYPSNETEEFLFNEECTIEEVHRNITELLQDTRSRSLDPNNFRVWQINPLRELSKPLLTLRQMQVPRECSVLVTPPDVSPPPLSNNFQLDLTLSLSLLYTPNLDLIWQIHFLREFSKPLLTTSSDLHSISSVLAITQKTDPTKLQQTTMHLTKTVTRLLVCQLFDKKKFFSAPDIPETKITLKIIVFPANKTDEFLFDEEDTIQKVHKHIAELLQMHPQRELSKPLLTLRQMQIPRECLVVVVPPDVKPPLISNEDQLDQILSAFNSHSSRNNADNILNQVPAGNDAPNHGNQTKSEESAPKEEGTRKRKPRTKKVDLIDEPFLEFKQFSCKICLRSFGSVGAVRTHLTRIHKTSKKATEKARPVQRVKAVKRNEQPKKKAKENKNININITLNNTTNNVKNDELGREKIRYDERSEEWLVLIVITTHEPSERSERAAAAAGEVPEPIWRRFHDMPRNFMICLNWPNHEMAALHDMPRNFMICLNVTRQIVKRAFGKTIIAKKNAQQEAWEKRKTVRRWIQRYQATGDVKCDRQGPRPVAYTDESERHRNIVQVHSVAPFKSTRSSYWGWMSSMGPGELVEIGGRMNSERYLEVLKDVMLPSVRVAYPEGQIYLVHDNSSVHKSKIVKDWLNSQKDITVFEWPAKSPDLNPIENLWGQMVLNWDSIISGVHTYNPDTENVYHLFSRQNPTVSQPMLLGVPSLVATNFNALRPTVIILHGWSSGPTSPFNLHLIPNGVAI</sequence>
<evidence type="ECO:0000313" key="2">
    <source>
        <dbReference type="Proteomes" id="UP001064048"/>
    </source>
</evidence>
<reference evidence="1 2" key="1">
    <citation type="journal article" date="2022" name="Genome Biol. Evol.">
        <title>The Spruce Budworm Genome: Reconstructing the Evolutionary History of Antifreeze Proteins.</title>
        <authorList>
            <person name="Beliveau C."/>
            <person name="Gagne P."/>
            <person name="Picq S."/>
            <person name="Vernygora O."/>
            <person name="Keeling C.I."/>
            <person name="Pinkney K."/>
            <person name="Doucet D."/>
            <person name="Wen F."/>
            <person name="Johnston J.S."/>
            <person name="Maaroufi H."/>
            <person name="Boyle B."/>
            <person name="Laroche J."/>
            <person name="Dewar K."/>
            <person name="Juretic N."/>
            <person name="Blackburn G."/>
            <person name="Nisole A."/>
            <person name="Brunet B."/>
            <person name="Brandao M."/>
            <person name="Lumley L."/>
            <person name="Duan J."/>
            <person name="Quan G."/>
            <person name="Lucarotti C.J."/>
            <person name="Roe A.D."/>
            <person name="Sperling F.A.H."/>
            <person name="Levesque R.C."/>
            <person name="Cusson M."/>
        </authorList>
    </citation>
    <scope>NUCLEOTIDE SEQUENCE [LARGE SCALE GENOMIC DNA]</scope>
    <source>
        <strain evidence="1">Glfc:IPQL:Cfum</strain>
    </source>
</reference>
<gene>
    <name evidence="1" type="ORF">MSG28_016034</name>
</gene>